<comment type="caution">
    <text evidence="2">The sequence shown here is derived from an EMBL/GenBank/DDBJ whole genome shotgun (WGS) entry which is preliminary data.</text>
</comment>
<accession>A0ABN1YVL8</accession>
<evidence type="ECO:0000313" key="3">
    <source>
        <dbReference type="Proteomes" id="UP001500973"/>
    </source>
</evidence>
<gene>
    <name evidence="2" type="ORF">GCM10009601_27380</name>
</gene>
<name>A0ABN1YVL8_9ACTN</name>
<feature type="region of interest" description="Disordered" evidence="1">
    <location>
        <begin position="1"/>
        <end position="22"/>
    </location>
</feature>
<protein>
    <submittedName>
        <fullName evidence="2">Uncharacterized protein</fullName>
    </submittedName>
</protein>
<organism evidence="2 3">
    <name type="scientific">Streptomyces thermospinosisporus</name>
    <dbReference type="NCBI Taxonomy" id="161482"/>
    <lineage>
        <taxon>Bacteria</taxon>
        <taxon>Bacillati</taxon>
        <taxon>Actinomycetota</taxon>
        <taxon>Actinomycetes</taxon>
        <taxon>Kitasatosporales</taxon>
        <taxon>Streptomycetaceae</taxon>
        <taxon>Streptomyces</taxon>
    </lineage>
</organism>
<keyword evidence="3" id="KW-1185">Reference proteome</keyword>
<dbReference type="EMBL" id="BAAAIZ010000034">
    <property type="protein sequence ID" value="GAA1423712.1"/>
    <property type="molecule type" value="Genomic_DNA"/>
</dbReference>
<proteinExistence type="predicted"/>
<sequence length="64" mass="6434">MSRDAAARAGAVRGGGLAPDGDYDGLELREAVITGQDGAGARFLDCALTGREPALTVQTQCSPG</sequence>
<evidence type="ECO:0000313" key="2">
    <source>
        <dbReference type="EMBL" id="GAA1423712.1"/>
    </source>
</evidence>
<reference evidence="2 3" key="1">
    <citation type="journal article" date="2019" name="Int. J. Syst. Evol. Microbiol.">
        <title>The Global Catalogue of Microorganisms (GCM) 10K type strain sequencing project: providing services to taxonomists for standard genome sequencing and annotation.</title>
        <authorList>
            <consortium name="The Broad Institute Genomics Platform"/>
            <consortium name="The Broad Institute Genome Sequencing Center for Infectious Disease"/>
            <person name="Wu L."/>
            <person name="Ma J."/>
        </authorList>
    </citation>
    <scope>NUCLEOTIDE SEQUENCE [LARGE SCALE GENOMIC DNA]</scope>
    <source>
        <strain evidence="2 3">JCM 11756</strain>
    </source>
</reference>
<dbReference type="Proteomes" id="UP001500973">
    <property type="component" value="Unassembled WGS sequence"/>
</dbReference>
<evidence type="ECO:0000256" key="1">
    <source>
        <dbReference type="SAM" id="MobiDB-lite"/>
    </source>
</evidence>